<proteinExistence type="predicted"/>
<organism evidence="1 2">
    <name type="scientific">Pluteus cervinus</name>
    <dbReference type="NCBI Taxonomy" id="181527"/>
    <lineage>
        <taxon>Eukaryota</taxon>
        <taxon>Fungi</taxon>
        <taxon>Dikarya</taxon>
        <taxon>Basidiomycota</taxon>
        <taxon>Agaricomycotina</taxon>
        <taxon>Agaricomycetes</taxon>
        <taxon>Agaricomycetidae</taxon>
        <taxon>Agaricales</taxon>
        <taxon>Pluteineae</taxon>
        <taxon>Pluteaceae</taxon>
        <taxon>Pluteus</taxon>
    </lineage>
</organism>
<dbReference type="EMBL" id="ML208744">
    <property type="protein sequence ID" value="TFK60679.1"/>
    <property type="molecule type" value="Genomic_DNA"/>
</dbReference>
<evidence type="ECO:0000313" key="1">
    <source>
        <dbReference type="EMBL" id="TFK60679.1"/>
    </source>
</evidence>
<name>A0ACD3A5T9_9AGAR</name>
<accession>A0ACD3A5T9</accession>
<gene>
    <name evidence="1" type="ORF">BDN72DRAFT_864172</name>
</gene>
<evidence type="ECO:0000313" key="2">
    <source>
        <dbReference type="Proteomes" id="UP000308600"/>
    </source>
</evidence>
<reference evidence="1 2" key="1">
    <citation type="journal article" date="2019" name="Nat. Ecol. Evol.">
        <title>Megaphylogeny resolves global patterns of mushroom evolution.</title>
        <authorList>
            <person name="Varga T."/>
            <person name="Krizsan K."/>
            <person name="Foldi C."/>
            <person name="Dima B."/>
            <person name="Sanchez-Garcia M."/>
            <person name="Sanchez-Ramirez S."/>
            <person name="Szollosi G.J."/>
            <person name="Szarkandi J.G."/>
            <person name="Papp V."/>
            <person name="Albert L."/>
            <person name="Andreopoulos W."/>
            <person name="Angelini C."/>
            <person name="Antonin V."/>
            <person name="Barry K.W."/>
            <person name="Bougher N.L."/>
            <person name="Buchanan P."/>
            <person name="Buyck B."/>
            <person name="Bense V."/>
            <person name="Catcheside P."/>
            <person name="Chovatia M."/>
            <person name="Cooper J."/>
            <person name="Damon W."/>
            <person name="Desjardin D."/>
            <person name="Finy P."/>
            <person name="Geml J."/>
            <person name="Haridas S."/>
            <person name="Hughes K."/>
            <person name="Justo A."/>
            <person name="Karasinski D."/>
            <person name="Kautmanova I."/>
            <person name="Kiss B."/>
            <person name="Kocsube S."/>
            <person name="Kotiranta H."/>
            <person name="LaButti K.M."/>
            <person name="Lechner B.E."/>
            <person name="Liimatainen K."/>
            <person name="Lipzen A."/>
            <person name="Lukacs Z."/>
            <person name="Mihaltcheva S."/>
            <person name="Morgado L.N."/>
            <person name="Niskanen T."/>
            <person name="Noordeloos M.E."/>
            <person name="Ohm R.A."/>
            <person name="Ortiz-Santana B."/>
            <person name="Ovrebo C."/>
            <person name="Racz N."/>
            <person name="Riley R."/>
            <person name="Savchenko A."/>
            <person name="Shiryaev A."/>
            <person name="Soop K."/>
            <person name="Spirin V."/>
            <person name="Szebenyi C."/>
            <person name="Tomsovsky M."/>
            <person name="Tulloss R.E."/>
            <person name="Uehling J."/>
            <person name="Grigoriev I.V."/>
            <person name="Vagvolgyi C."/>
            <person name="Papp T."/>
            <person name="Martin F.M."/>
            <person name="Miettinen O."/>
            <person name="Hibbett D.S."/>
            <person name="Nagy L.G."/>
        </authorList>
    </citation>
    <scope>NUCLEOTIDE SEQUENCE [LARGE SCALE GENOMIC DNA]</scope>
    <source>
        <strain evidence="1 2">NL-1719</strain>
    </source>
</reference>
<sequence length="235" mass="25396">MAEHGIDGGGVVVGGGIAKEFVAAHYTGAGAVRICILRDQRVIQASQAKEGEGREVVQAQGLGHRGRVRCCLVQVVPLAPALEAWTDAMERVYGELHTSFAFLRAELDDSPTEPGSHLPRAMRLVWEPTEPFFTNIHNSRTHYALYSGQFNESNSPTSDSCERAERSSITPNEDFLYAYNMASTLGIGSGSVCAGPTILRTPSGTVYVQTADDLLSRPVVTQEQGDGDTKRNSQK</sequence>
<keyword evidence="2" id="KW-1185">Reference proteome</keyword>
<protein>
    <submittedName>
        <fullName evidence="1">Uncharacterized protein</fullName>
    </submittedName>
</protein>
<dbReference type="Proteomes" id="UP000308600">
    <property type="component" value="Unassembled WGS sequence"/>
</dbReference>